<keyword evidence="2" id="KW-0408">Iron</keyword>
<keyword evidence="7" id="KW-1185">Reference proteome</keyword>
<feature type="compositionally biased region" description="Basic residues" evidence="3">
    <location>
        <begin position="695"/>
        <end position="710"/>
    </location>
</feature>
<keyword evidence="4" id="KW-0812">Transmembrane</keyword>
<evidence type="ECO:0000256" key="2">
    <source>
        <dbReference type="ARBA" id="ARBA00023004"/>
    </source>
</evidence>
<dbReference type="EMBL" id="JAAAID010002187">
    <property type="protein sequence ID" value="KAG0007769.1"/>
    <property type="molecule type" value="Genomic_DNA"/>
</dbReference>
<keyword evidence="5" id="KW-0732">Signal</keyword>
<feature type="region of interest" description="Disordered" evidence="3">
    <location>
        <begin position="489"/>
        <end position="553"/>
    </location>
</feature>
<dbReference type="GO" id="GO:0005634">
    <property type="term" value="C:nucleus"/>
    <property type="evidence" value="ECO:0007669"/>
    <property type="project" value="TreeGrafter"/>
</dbReference>
<gene>
    <name evidence="6" type="ORF">BGZ80_004244</name>
</gene>
<dbReference type="GO" id="GO:0030234">
    <property type="term" value="F:enzyme regulator activity"/>
    <property type="evidence" value="ECO:0007669"/>
    <property type="project" value="TreeGrafter"/>
</dbReference>
<proteinExistence type="predicted"/>
<dbReference type="InterPro" id="IPR011043">
    <property type="entry name" value="Gal_Oxase/kelch_b-propeller"/>
</dbReference>
<feature type="transmembrane region" description="Helical" evidence="4">
    <location>
        <begin position="440"/>
        <end position="461"/>
    </location>
</feature>
<keyword evidence="1" id="KW-0677">Repeat</keyword>
<keyword evidence="4" id="KW-0472">Membrane</keyword>
<dbReference type="SUPFAM" id="SSF50965">
    <property type="entry name" value="Galactose oxidase, central domain"/>
    <property type="match status" value="1"/>
</dbReference>
<dbReference type="Pfam" id="PF24681">
    <property type="entry name" value="Kelch_KLHDC2_KLHL20_DRC7"/>
    <property type="match status" value="1"/>
</dbReference>
<name>A0A9P6SW08_9FUNG</name>
<evidence type="ECO:0008006" key="8">
    <source>
        <dbReference type="Google" id="ProtNLM"/>
    </source>
</evidence>
<sequence>MSKPPSTKHFVTRLVLLFVLSLSLSITHAQSTSSNQTESSATSLSPTPTTSPTSNSTVTPTPTILAPSAITGIASAAGNGVIFYQGGQLNVPVVQYTNDFFSLDTTKSWNTSSPAWTNLTNVTGGPTSSGHSATMSSDLKTLYVTAPTDNTTINATAPFLYKYNVKSGTWSSESAPSAQATIWFTRKEANLLTDHRTGALWYLGGMLKGGIETNEMDRYQGGLWNTNIPTTYAGMSATEGTSVLSNFSSGTSHIYGTKIYLFGGFSSVNGTRTYLSFQNLNWVDISTATPTVGTQLTLGSVPSPRQDHCSVLTASNKVIVFGGYDANTRTTYNDIWSLDLITLTWSQILPLGISYPAYGHNCNLAGAMMIVFAGLTTTSLTDPRNDTFDGYRSVQVYDVMTTQWLKTYTPKNDTTPISVLGPGVSFGDSAGTSKRFGPGAIAGTVIGCVTLIGCAVGIVIYKKRQDRIKIRKAEMEKNAYLISLVNNKGTRDENRGSNDRRRRQRSHRNNPYAAGSSTRQLNGYSTSTGPSHCGYSGAESHSGREDDDLATSEPEGGVQYLMQQLPDGSIAVQPVYLNHQPFQFQVAPNIAYSETSSLGGIIGASLTRSPSLARAGVGDSSKDTGGFISSPLPFPTSFQDTEATSTSENTPSGDVDPLSTNSSESASVPPPAQNPFASPSALNRVQSVSSSRSSPKSHGRRKDSHRRARD</sequence>
<feature type="chain" id="PRO_5040407041" description="Galactose oxidase" evidence="5">
    <location>
        <begin position="30"/>
        <end position="710"/>
    </location>
</feature>
<dbReference type="GO" id="GO:0019760">
    <property type="term" value="P:glucosinolate metabolic process"/>
    <property type="evidence" value="ECO:0007669"/>
    <property type="project" value="UniProtKB-ARBA"/>
</dbReference>
<feature type="region of interest" description="Disordered" evidence="3">
    <location>
        <begin position="31"/>
        <end position="61"/>
    </location>
</feature>
<comment type="caution">
    <text evidence="6">The sequence shown here is derived from an EMBL/GenBank/DDBJ whole genome shotgun (WGS) entry which is preliminary data.</text>
</comment>
<evidence type="ECO:0000256" key="5">
    <source>
        <dbReference type="SAM" id="SignalP"/>
    </source>
</evidence>
<dbReference type="GO" id="GO:0005829">
    <property type="term" value="C:cytosol"/>
    <property type="evidence" value="ECO:0007669"/>
    <property type="project" value="TreeGrafter"/>
</dbReference>
<evidence type="ECO:0000256" key="3">
    <source>
        <dbReference type="SAM" id="MobiDB-lite"/>
    </source>
</evidence>
<keyword evidence="4" id="KW-1133">Transmembrane helix</keyword>
<feature type="signal peptide" evidence="5">
    <location>
        <begin position="1"/>
        <end position="29"/>
    </location>
</feature>
<feature type="compositionally biased region" description="Polar residues" evidence="3">
    <location>
        <begin position="636"/>
        <end position="666"/>
    </location>
</feature>
<evidence type="ECO:0000256" key="4">
    <source>
        <dbReference type="SAM" id="Phobius"/>
    </source>
</evidence>
<protein>
    <recommendedName>
        <fullName evidence="8">Galactose oxidase</fullName>
    </recommendedName>
</protein>
<feature type="compositionally biased region" description="Polar residues" evidence="3">
    <location>
        <begin position="515"/>
        <end position="530"/>
    </location>
</feature>
<feature type="compositionally biased region" description="Polar residues" evidence="3">
    <location>
        <begin position="675"/>
        <end position="686"/>
    </location>
</feature>
<evidence type="ECO:0000256" key="1">
    <source>
        <dbReference type="ARBA" id="ARBA00022737"/>
    </source>
</evidence>
<organism evidence="6 7">
    <name type="scientific">Entomortierella chlamydospora</name>
    <dbReference type="NCBI Taxonomy" id="101097"/>
    <lineage>
        <taxon>Eukaryota</taxon>
        <taxon>Fungi</taxon>
        <taxon>Fungi incertae sedis</taxon>
        <taxon>Mucoromycota</taxon>
        <taxon>Mortierellomycotina</taxon>
        <taxon>Mortierellomycetes</taxon>
        <taxon>Mortierellales</taxon>
        <taxon>Mortierellaceae</taxon>
        <taxon>Entomortierella</taxon>
    </lineage>
</organism>
<evidence type="ECO:0000313" key="6">
    <source>
        <dbReference type="EMBL" id="KAG0007769.1"/>
    </source>
</evidence>
<dbReference type="Gene3D" id="2.120.10.80">
    <property type="entry name" value="Kelch-type beta propeller"/>
    <property type="match status" value="2"/>
</dbReference>
<dbReference type="GO" id="GO:0080028">
    <property type="term" value="P:nitrile biosynthetic process"/>
    <property type="evidence" value="ECO:0007669"/>
    <property type="project" value="TreeGrafter"/>
</dbReference>
<dbReference type="PANTHER" id="PTHR47435:SF4">
    <property type="entry name" value="KELCH REPEAT PROTEIN (AFU_ORTHOLOGUE AFUA_5G12780)"/>
    <property type="match status" value="1"/>
</dbReference>
<dbReference type="Proteomes" id="UP000703661">
    <property type="component" value="Unassembled WGS sequence"/>
</dbReference>
<reference evidence="6" key="1">
    <citation type="journal article" date="2020" name="Fungal Divers.">
        <title>Resolving the Mortierellaceae phylogeny through synthesis of multi-gene phylogenetics and phylogenomics.</title>
        <authorList>
            <person name="Vandepol N."/>
            <person name="Liber J."/>
            <person name="Desiro A."/>
            <person name="Na H."/>
            <person name="Kennedy M."/>
            <person name="Barry K."/>
            <person name="Grigoriev I.V."/>
            <person name="Miller A.N."/>
            <person name="O'Donnell K."/>
            <person name="Stajich J.E."/>
            <person name="Bonito G."/>
        </authorList>
    </citation>
    <scope>NUCLEOTIDE SEQUENCE</scope>
    <source>
        <strain evidence="6">NRRL 2769</strain>
    </source>
</reference>
<feature type="compositionally biased region" description="Basic and acidic residues" evidence="3">
    <location>
        <begin position="489"/>
        <end position="499"/>
    </location>
</feature>
<feature type="compositionally biased region" description="Low complexity" evidence="3">
    <location>
        <begin position="37"/>
        <end position="61"/>
    </location>
</feature>
<evidence type="ECO:0000313" key="7">
    <source>
        <dbReference type="Proteomes" id="UP000703661"/>
    </source>
</evidence>
<feature type="region of interest" description="Disordered" evidence="3">
    <location>
        <begin position="612"/>
        <end position="710"/>
    </location>
</feature>
<dbReference type="InterPro" id="IPR015915">
    <property type="entry name" value="Kelch-typ_b-propeller"/>
</dbReference>
<accession>A0A9P6SW08</accession>
<dbReference type="AlphaFoldDB" id="A0A9P6SW08"/>
<dbReference type="PANTHER" id="PTHR47435">
    <property type="entry name" value="KELCH REPEAT PROTEIN (AFU_ORTHOLOGUE AFUA_5G12780)"/>
    <property type="match status" value="1"/>
</dbReference>